<feature type="compositionally biased region" description="Acidic residues" evidence="7">
    <location>
        <begin position="293"/>
        <end position="304"/>
    </location>
</feature>
<comment type="caution">
    <text evidence="10">The sequence shown here is derived from an EMBL/GenBank/DDBJ whole genome shotgun (WGS) entry which is preliminary data.</text>
</comment>
<feature type="region of interest" description="Disordered" evidence="7">
    <location>
        <begin position="1114"/>
        <end position="1136"/>
    </location>
</feature>
<evidence type="ECO:0000259" key="9">
    <source>
        <dbReference type="PROSITE" id="PS50259"/>
    </source>
</evidence>
<feature type="domain" description="G-protein coupled receptors family 3 profile" evidence="9">
    <location>
        <begin position="725"/>
        <end position="940"/>
    </location>
</feature>
<feature type="region of interest" description="Disordered" evidence="7">
    <location>
        <begin position="1027"/>
        <end position="1073"/>
    </location>
</feature>
<feature type="compositionally biased region" description="Low complexity" evidence="7">
    <location>
        <begin position="1050"/>
        <end position="1061"/>
    </location>
</feature>
<evidence type="ECO:0000256" key="1">
    <source>
        <dbReference type="ARBA" id="ARBA00004141"/>
    </source>
</evidence>
<name>A0A1Y2HPZ7_9FUNG</name>
<evidence type="ECO:0000256" key="6">
    <source>
        <dbReference type="ARBA" id="ARBA00023180"/>
    </source>
</evidence>
<comment type="subcellular location">
    <subcellularLocation>
        <location evidence="1">Membrane</location>
        <topology evidence="1">Multi-pass membrane protein</topology>
    </subcellularLocation>
</comment>
<keyword evidence="2 8" id="KW-0812">Transmembrane</keyword>
<feature type="compositionally biased region" description="Polar residues" evidence="7">
    <location>
        <begin position="1119"/>
        <end position="1129"/>
    </location>
</feature>
<feature type="transmembrane region" description="Helical" evidence="8">
    <location>
        <begin position="950"/>
        <end position="971"/>
    </location>
</feature>
<feature type="transmembrane region" description="Helical" evidence="8">
    <location>
        <begin position="796"/>
        <end position="816"/>
    </location>
</feature>
<evidence type="ECO:0000313" key="10">
    <source>
        <dbReference type="EMBL" id="ORZ36688.1"/>
    </source>
</evidence>
<dbReference type="InterPro" id="IPR028082">
    <property type="entry name" value="Peripla_BP_I"/>
</dbReference>
<sequence>MAISAMDSFPRLSRTIPVSPRPTPTSNSKPWRRLCISFVLLVMALVLVLVGRTNAQSPPPQSSVVPPSLPAPAPTSVTPILRPPAPTSPASPSDQQQTLYNIGNSSLLNVMMTAIARDTFIFDVTRTSVRLVSRNATSLLAGPDPAIANSSVIPLGVLLPLNNTFTENAKRDAWLQLFSVMFGMQRALAFGNATQSVLGRAGTNTTLRVFAPSTFDAANGSGRSAAAAQFLLKAGVVGVIGDGTPEKTVIPAALFALHRVAMCSPQPAAFTNTQSVPRAPFVRDNKDDKDQDGIVDDDDGDDDSTGTQHEVAPFFRPIRHLDMDVAAFFATATHFNWKRLALIFDESRDDLLYITRSILRSAESSQQGGIKLTMQSVVPHKWSPEEVSKLCATIRRTKSMVVVSVLQTNDATYLVGVLDKCGLLTKDRVVFALNQPMVRKAVPVVDALVPVFFPNGVPKSATSTAARAKTATATAKGGAMAAPTRRPQLPRMVLGDIVRNRDANVIFLPSGTSPFTKLAKQLIPALKNLSFPAQDFSNASPIDTSSSELRVSQRLDETLACGYTLVAGFDRFLKRTNQTTLQRASTTRIRLADFNQTFPGFTLDPRSGDLIPRSLRIDMAAFAAPPNVEGARQVHGLWVMEQKDDVAGAVGGMRLRPYLPTPPKPTGTRDQGARQTVGALQSVPDPDTIDNGPFDPKWDPPIALGAMIADTPPMTMTNPQYGEPVTYVFLAIAGVALVIVVSAAVALVALRHSPPVRTSTPLAGVLVCMGAVLKIASAVLYVDVPNVLVCQARESMVFIGQSLIYSALLAKTYRIYKVFHAQKINTKVTLRTVVKWTIWVVAIECVLVALYLVISRPAPVRQQLDIALEFHACVSNGSTLSFIVSVILVSYNVGLTVIAGVLAIKNRNVYHRYNESQLLAITIYNDLVVVTAMVAFTFSPGLYPYLTPMFQGAFVYLAISKVGILLGPVFYRAWTHHRAASQRDKAHAAKSQAKAGDSVNGYGGGARHGGSHIGLFAGSSSLDATVGAKESVGGPATPAGSPPKRESPLGAAASGAAGSASPDVGPVTRRSPGSMPRTLLSLFAAHRDSSPLDATLSVQLERLRNAAPPAAPAAALAAGSNTSASSVSQAPLPRPLDARRPSTVAAVDDVVWAPIATRVRHRVGWRAWWVSRAMFGFGEQWRQATVVFAKSDGTLRVHWGTRVLIATRGTTQASRPGHEDEVKGGATASGIRAGNGLRQRTVHKLDSGAGADDESDDDEVLVHVETAEWAADLALQSEWEANVVVRFFSLGFDAEYTSH</sequence>
<keyword evidence="4 8" id="KW-0472">Membrane</keyword>
<protein>
    <submittedName>
        <fullName evidence="10">7 transmembrane sweet-taste receptor of 3 GCPR-domain-containing protein</fullName>
    </submittedName>
</protein>
<feature type="compositionally biased region" description="Basic and acidic residues" evidence="7">
    <location>
        <begin position="281"/>
        <end position="292"/>
    </location>
</feature>
<dbReference type="OrthoDB" id="5597995at2759"/>
<evidence type="ECO:0000256" key="7">
    <source>
        <dbReference type="SAM" id="MobiDB-lite"/>
    </source>
</evidence>
<proteinExistence type="predicted"/>
<evidence type="ECO:0000256" key="3">
    <source>
        <dbReference type="ARBA" id="ARBA00022989"/>
    </source>
</evidence>
<dbReference type="SUPFAM" id="SSF53822">
    <property type="entry name" value="Periplasmic binding protein-like I"/>
    <property type="match status" value="1"/>
</dbReference>
<evidence type="ECO:0000313" key="11">
    <source>
        <dbReference type="Proteomes" id="UP000193411"/>
    </source>
</evidence>
<dbReference type="GO" id="GO:0004930">
    <property type="term" value="F:G protein-coupled receptor activity"/>
    <property type="evidence" value="ECO:0007669"/>
    <property type="project" value="InterPro"/>
</dbReference>
<evidence type="ECO:0000256" key="4">
    <source>
        <dbReference type="ARBA" id="ARBA00023136"/>
    </source>
</evidence>
<keyword evidence="11" id="KW-1185">Reference proteome</keyword>
<dbReference type="GO" id="GO:0016020">
    <property type="term" value="C:membrane"/>
    <property type="evidence" value="ECO:0007669"/>
    <property type="project" value="UniProtKB-SubCell"/>
</dbReference>
<feature type="transmembrane region" description="Helical" evidence="8">
    <location>
        <begin position="727"/>
        <end position="750"/>
    </location>
</feature>
<organism evidence="10 11">
    <name type="scientific">Catenaria anguillulae PL171</name>
    <dbReference type="NCBI Taxonomy" id="765915"/>
    <lineage>
        <taxon>Eukaryota</taxon>
        <taxon>Fungi</taxon>
        <taxon>Fungi incertae sedis</taxon>
        <taxon>Blastocladiomycota</taxon>
        <taxon>Blastocladiomycetes</taxon>
        <taxon>Blastocladiales</taxon>
        <taxon>Catenariaceae</taxon>
        <taxon>Catenaria</taxon>
    </lineage>
</organism>
<keyword evidence="5 10" id="KW-0675">Receptor</keyword>
<feature type="region of interest" description="Disordered" evidence="7">
    <location>
        <begin position="1210"/>
        <end position="1230"/>
    </location>
</feature>
<keyword evidence="3 8" id="KW-1133">Transmembrane helix</keyword>
<dbReference type="InterPro" id="IPR050726">
    <property type="entry name" value="mGluR"/>
</dbReference>
<dbReference type="InterPro" id="IPR000337">
    <property type="entry name" value="GPCR_3"/>
</dbReference>
<dbReference type="Gene3D" id="3.40.50.2300">
    <property type="match status" value="1"/>
</dbReference>
<dbReference type="PANTHER" id="PTHR24060">
    <property type="entry name" value="METABOTROPIC GLUTAMATE RECEPTOR"/>
    <property type="match status" value="1"/>
</dbReference>
<dbReference type="Pfam" id="PF00003">
    <property type="entry name" value="7tm_3"/>
    <property type="match status" value="1"/>
</dbReference>
<evidence type="ECO:0000256" key="2">
    <source>
        <dbReference type="ARBA" id="ARBA00022692"/>
    </source>
</evidence>
<evidence type="ECO:0000256" key="8">
    <source>
        <dbReference type="SAM" id="Phobius"/>
    </source>
</evidence>
<accession>A0A1Y2HPZ7</accession>
<dbReference type="InterPro" id="IPR017978">
    <property type="entry name" value="GPCR_3_C"/>
</dbReference>
<feature type="transmembrane region" description="Helical" evidence="8">
    <location>
        <begin position="836"/>
        <end position="854"/>
    </location>
</feature>
<gene>
    <name evidence="10" type="ORF">BCR44DRAFT_1069527</name>
</gene>
<dbReference type="PROSITE" id="PS50259">
    <property type="entry name" value="G_PROTEIN_RECEP_F3_4"/>
    <property type="match status" value="1"/>
</dbReference>
<feature type="compositionally biased region" description="Pro residues" evidence="7">
    <location>
        <begin position="57"/>
        <end position="73"/>
    </location>
</feature>
<feature type="transmembrane region" description="Helical" evidence="8">
    <location>
        <begin position="762"/>
        <end position="784"/>
    </location>
</feature>
<dbReference type="Proteomes" id="UP000193411">
    <property type="component" value="Unassembled WGS sequence"/>
</dbReference>
<dbReference type="PRINTS" id="PR00248">
    <property type="entry name" value="GPCRMGR"/>
</dbReference>
<dbReference type="STRING" id="765915.A0A1Y2HPZ7"/>
<reference evidence="10 11" key="1">
    <citation type="submission" date="2016-07" db="EMBL/GenBank/DDBJ databases">
        <title>Pervasive Adenine N6-methylation of Active Genes in Fungi.</title>
        <authorList>
            <consortium name="DOE Joint Genome Institute"/>
            <person name="Mondo S.J."/>
            <person name="Dannebaum R.O."/>
            <person name="Kuo R.C."/>
            <person name="Labutti K."/>
            <person name="Haridas S."/>
            <person name="Kuo A."/>
            <person name="Salamov A."/>
            <person name="Ahrendt S.R."/>
            <person name="Lipzen A."/>
            <person name="Sullivan W."/>
            <person name="Andreopoulos W.B."/>
            <person name="Clum A."/>
            <person name="Lindquist E."/>
            <person name="Daum C."/>
            <person name="Ramamoorthy G.K."/>
            <person name="Gryganskyi A."/>
            <person name="Culley D."/>
            <person name="Magnuson J.K."/>
            <person name="James T.Y."/>
            <person name="O'Malley M.A."/>
            <person name="Stajich J.E."/>
            <person name="Spatafora J.W."/>
            <person name="Visel A."/>
            <person name="Grigoriev I.V."/>
        </authorList>
    </citation>
    <scope>NUCLEOTIDE SEQUENCE [LARGE SCALE GENOMIC DNA]</scope>
    <source>
        <strain evidence="10 11">PL171</strain>
    </source>
</reference>
<feature type="transmembrane region" description="Helical" evidence="8">
    <location>
        <begin position="880"/>
        <end position="904"/>
    </location>
</feature>
<evidence type="ECO:0000256" key="5">
    <source>
        <dbReference type="ARBA" id="ARBA00023170"/>
    </source>
</evidence>
<keyword evidence="6" id="KW-0325">Glycoprotein</keyword>
<feature type="transmembrane region" description="Helical" evidence="8">
    <location>
        <begin position="916"/>
        <end position="938"/>
    </location>
</feature>
<feature type="region of interest" description="Disordered" evidence="7">
    <location>
        <begin position="271"/>
        <end position="309"/>
    </location>
</feature>
<feature type="region of interest" description="Disordered" evidence="7">
    <location>
        <begin position="56"/>
        <end position="96"/>
    </location>
</feature>
<dbReference type="EMBL" id="MCFL01000016">
    <property type="protein sequence ID" value="ORZ36688.1"/>
    <property type="molecule type" value="Genomic_DNA"/>
</dbReference>
<feature type="region of interest" description="Disordered" evidence="7">
    <location>
        <begin position="982"/>
        <end position="1003"/>
    </location>
</feature>